<comment type="caution">
    <text evidence="1">The sequence shown here is derived from an EMBL/GenBank/DDBJ whole genome shotgun (WGS) entry which is preliminary data.</text>
</comment>
<evidence type="ECO:0000313" key="1">
    <source>
        <dbReference type="EMBL" id="ODP27512.1"/>
    </source>
</evidence>
<sequence length="171" mass="20130">MTMVNKELHTKIGDCDYCNHKNILVMLEFDPDHEHDYLEKCYHGCSDEKSCEEKERMVGNCDHCYMENVYVHYQHDSWGEHIMNQCYYGCGDERNNLNEETQKINVISLNILSQILCYSSTWQVDLLVDGKETSLVLIRLNGETRVKLLEQIINCKNINEIQRLSMQINMN</sequence>
<proteinExistence type="predicted"/>
<name>A0A1E3L145_9BACL</name>
<evidence type="ECO:0000313" key="2">
    <source>
        <dbReference type="Proteomes" id="UP000094578"/>
    </source>
</evidence>
<keyword evidence="2" id="KW-1185">Reference proteome</keyword>
<dbReference type="AlphaFoldDB" id="A0A1E3L145"/>
<accession>A0A1E3L145</accession>
<dbReference type="EMBL" id="MDER01000052">
    <property type="protein sequence ID" value="ODP27512.1"/>
    <property type="molecule type" value="Genomic_DNA"/>
</dbReference>
<reference evidence="1 2" key="1">
    <citation type="submission" date="2016-08" db="EMBL/GenBank/DDBJ databases">
        <title>Genome sequencing of Paenibacillus sp. TI45-13ar, isolated from Korean traditional nuruk.</title>
        <authorList>
            <person name="Kim S.-J."/>
        </authorList>
    </citation>
    <scope>NUCLEOTIDE SEQUENCE [LARGE SCALE GENOMIC DNA]</scope>
    <source>
        <strain evidence="1 2">TI45-13ar</strain>
    </source>
</reference>
<dbReference type="STRING" id="1886670.PTI45_03074"/>
<dbReference type="RefSeq" id="WP_069328474.1">
    <property type="nucleotide sequence ID" value="NZ_MDER01000052.1"/>
</dbReference>
<protein>
    <submittedName>
        <fullName evidence="1">Uncharacterized protein</fullName>
    </submittedName>
</protein>
<gene>
    <name evidence="1" type="ORF">PTI45_03074</name>
</gene>
<dbReference type="Proteomes" id="UP000094578">
    <property type="component" value="Unassembled WGS sequence"/>
</dbReference>
<organism evidence="1 2">
    <name type="scientific">Paenibacillus nuruki</name>
    <dbReference type="NCBI Taxonomy" id="1886670"/>
    <lineage>
        <taxon>Bacteria</taxon>
        <taxon>Bacillati</taxon>
        <taxon>Bacillota</taxon>
        <taxon>Bacilli</taxon>
        <taxon>Bacillales</taxon>
        <taxon>Paenibacillaceae</taxon>
        <taxon>Paenibacillus</taxon>
    </lineage>
</organism>